<dbReference type="PANTHER" id="PTHR30069:SF53">
    <property type="entry name" value="COLICIN I RECEPTOR-RELATED"/>
    <property type="match status" value="1"/>
</dbReference>
<evidence type="ECO:0000256" key="5">
    <source>
        <dbReference type="ARBA" id="ARBA00022729"/>
    </source>
</evidence>
<evidence type="ECO:0000259" key="13">
    <source>
        <dbReference type="Pfam" id="PF00593"/>
    </source>
</evidence>
<organism evidence="15 16">
    <name type="scientific">Novosphingobium umbonatum</name>
    <dbReference type="NCBI Taxonomy" id="1908524"/>
    <lineage>
        <taxon>Bacteria</taxon>
        <taxon>Pseudomonadati</taxon>
        <taxon>Pseudomonadota</taxon>
        <taxon>Alphaproteobacteria</taxon>
        <taxon>Sphingomonadales</taxon>
        <taxon>Sphingomonadaceae</taxon>
        <taxon>Novosphingobium</taxon>
    </lineage>
</organism>
<sequence length="616" mass="65817">MLFRYLTSAAILSLAAGAAHAESAPETTDTTITVLATGRAQKLGETGQTISVVGLEEIKSVQGPDLTRVLTRLPGISVARAGGLGATTSLFVRGANSEQLLVTLDGVRVEDVAAPSGGYDFGGLMSGGIGKLELLRGSNSVVWGANAIGGVLAITSRELDGAEASVEHGSNASWDANASAGVKRDSYAVNVNAGFTRTTGIPTRTTDTLPNGFRQWHFSGRARYTLAQGLDLVANGRFADTRLGIDSYDWVKGYVNRGEKQSGEQASGRVGLDYQGAGFGLKGGVAVSSLRRGYLDPTVQATEYSNYLGRSTRADLSGHVALPAGFALDAGGTSEWSHARNFYFTPGGDHDARLSSLYALLGQHRGRLDLNAGLRMDDHSTFGTHWTFGANGALRIVQDVRLRASYGEGFKAPTLYQLYDSYSGSKDLLAETSKSYDIALEKGDRNGRIFGAVTWFHRDVTNQIDYNNTTFRYSNLGKTRAEGFEVEGGLRPVPSLQLRGAYTYVKSTSQSAGSNFGKDLARRPRHMLTYSTDWTSPLAGLALGGDIRLVSSSYDNAANTTRLAGYATLDLRASIPLCEKVELFGRVENVTKERYSVVNGYNTLGRTAAVGLRAKL</sequence>
<dbReference type="InterPro" id="IPR036942">
    <property type="entry name" value="Beta-barrel_TonB_sf"/>
</dbReference>
<dbReference type="AlphaFoldDB" id="A0A3S2UXA3"/>
<dbReference type="GO" id="GO:0009279">
    <property type="term" value="C:cell outer membrane"/>
    <property type="evidence" value="ECO:0007669"/>
    <property type="project" value="UniProtKB-SubCell"/>
</dbReference>
<reference evidence="15 16" key="1">
    <citation type="submission" date="2019-01" db="EMBL/GenBank/DDBJ databases">
        <authorList>
            <person name="Chen W.-M."/>
        </authorList>
    </citation>
    <scope>NUCLEOTIDE SEQUENCE [LARGE SCALE GENOMIC DNA]</scope>
    <source>
        <strain evidence="15 16">FSY-9</strain>
    </source>
</reference>
<dbReference type="PROSITE" id="PS52016">
    <property type="entry name" value="TONB_DEPENDENT_REC_3"/>
    <property type="match status" value="1"/>
</dbReference>
<proteinExistence type="inferred from homology"/>
<dbReference type="CDD" id="cd01347">
    <property type="entry name" value="ligand_gated_channel"/>
    <property type="match status" value="1"/>
</dbReference>
<dbReference type="InterPro" id="IPR000531">
    <property type="entry name" value="Beta-barrel_TonB"/>
</dbReference>
<keyword evidence="15" id="KW-0675">Receptor</keyword>
<dbReference type="GO" id="GO:0006811">
    <property type="term" value="P:monoatomic ion transport"/>
    <property type="evidence" value="ECO:0007669"/>
    <property type="project" value="UniProtKB-KW"/>
</dbReference>
<evidence type="ECO:0000256" key="10">
    <source>
        <dbReference type="PROSITE-ProRule" id="PRU01360"/>
    </source>
</evidence>
<dbReference type="OrthoDB" id="9796221at2"/>
<evidence type="ECO:0000256" key="12">
    <source>
        <dbReference type="SAM" id="SignalP"/>
    </source>
</evidence>
<dbReference type="InterPro" id="IPR012910">
    <property type="entry name" value="Plug_dom"/>
</dbReference>
<name>A0A3S2UXA3_9SPHN</name>
<accession>A0A3S2UXA3</accession>
<keyword evidence="5 12" id="KW-0732">Signal</keyword>
<evidence type="ECO:0000256" key="4">
    <source>
        <dbReference type="ARBA" id="ARBA00022692"/>
    </source>
</evidence>
<protein>
    <submittedName>
        <fullName evidence="15">TonB-dependent receptor</fullName>
    </submittedName>
</protein>
<keyword evidence="16" id="KW-1185">Reference proteome</keyword>
<dbReference type="EMBL" id="SACO01000001">
    <property type="protein sequence ID" value="RVU07531.1"/>
    <property type="molecule type" value="Genomic_DNA"/>
</dbReference>
<keyword evidence="8 10" id="KW-0472">Membrane</keyword>
<comment type="subcellular location">
    <subcellularLocation>
        <location evidence="1 10">Cell outer membrane</location>
        <topology evidence="1 10">Multi-pass membrane protein</topology>
    </subcellularLocation>
</comment>
<keyword evidence="6" id="KW-0406">Ion transport</keyword>
<evidence type="ECO:0000256" key="7">
    <source>
        <dbReference type="ARBA" id="ARBA00023077"/>
    </source>
</evidence>
<evidence type="ECO:0000256" key="8">
    <source>
        <dbReference type="ARBA" id="ARBA00023136"/>
    </source>
</evidence>
<dbReference type="InterPro" id="IPR039426">
    <property type="entry name" value="TonB-dep_rcpt-like"/>
</dbReference>
<dbReference type="InterPro" id="IPR037066">
    <property type="entry name" value="Plug_dom_sf"/>
</dbReference>
<comment type="caution">
    <text evidence="15">The sequence shown here is derived from an EMBL/GenBank/DDBJ whole genome shotgun (WGS) entry which is preliminary data.</text>
</comment>
<feature type="domain" description="TonB-dependent receptor-like beta-barrel" evidence="13">
    <location>
        <begin position="205"/>
        <end position="590"/>
    </location>
</feature>
<keyword evidence="3 10" id="KW-1134">Transmembrane beta strand</keyword>
<evidence type="ECO:0000256" key="2">
    <source>
        <dbReference type="ARBA" id="ARBA00022448"/>
    </source>
</evidence>
<keyword evidence="2 10" id="KW-0813">Transport</keyword>
<keyword evidence="9 10" id="KW-0998">Cell outer membrane</keyword>
<dbReference type="Proteomes" id="UP000282837">
    <property type="component" value="Unassembled WGS sequence"/>
</dbReference>
<evidence type="ECO:0000256" key="9">
    <source>
        <dbReference type="ARBA" id="ARBA00023237"/>
    </source>
</evidence>
<feature type="chain" id="PRO_5018694333" evidence="12">
    <location>
        <begin position="22"/>
        <end position="616"/>
    </location>
</feature>
<evidence type="ECO:0000313" key="15">
    <source>
        <dbReference type="EMBL" id="RVU07531.1"/>
    </source>
</evidence>
<dbReference type="Gene3D" id="2.40.170.20">
    <property type="entry name" value="TonB-dependent receptor, beta-barrel domain"/>
    <property type="match status" value="1"/>
</dbReference>
<evidence type="ECO:0000256" key="3">
    <source>
        <dbReference type="ARBA" id="ARBA00022452"/>
    </source>
</evidence>
<dbReference type="SUPFAM" id="SSF56935">
    <property type="entry name" value="Porins"/>
    <property type="match status" value="1"/>
</dbReference>
<dbReference type="RefSeq" id="WP_127704991.1">
    <property type="nucleotide sequence ID" value="NZ_SACO01000001.1"/>
</dbReference>
<dbReference type="Gene3D" id="2.170.130.10">
    <property type="entry name" value="TonB-dependent receptor, plug domain"/>
    <property type="match status" value="1"/>
</dbReference>
<evidence type="ECO:0000313" key="16">
    <source>
        <dbReference type="Proteomes" id="UP000282837"/>
    </source>
</evidence>
<dbReference type="GO" id="GO:0015889">
    <property type="term" value="P:cobalamin transport"/>
    <property type="evidence" value="ECO:0007669"/>
    <property type="project" value="TreeGrafter"/>
</dbReference>
<comment type="similarity">
    <text evidence="10 11">Belongs to the TonB-dependent receptor family.</text>
</comment>
<keyword evidence="4 10" id="KW-0812">Transmembrane</keyword>
<evidence type="ECO:0000256" key="1">
    <source>
        <dbReference type="ARBA" id="ARBA00004571"/>
    </source>
</evidence>
<keyword evidence="7 11" id="KW-0798">TonB box</keyword>
<evidence type="ECO:0000256" key="6">
    <source>
        <dbReference type="ARBA" id="ARBA00023065"/>
    </source>
</evidence>
<dbReference type="Pfam" id="PF07715">
    <property type="entry name" value="Plug"/>
    <property type="match status" value="1"/>
</dbReference>
<dbReference type="PANTHER" id="PTHR30069">
    <property type="entry name" value="TONB-DEPENDENT OUTER MEMBRANE RECEPTOR"/>
    <property type="match status" value="1"/>
</dbReference>
<feature type="signal peptide" evidence="12">
    <location>
        <begin position="1"/>
        <end position="21"/>
    </location>
</feature>
<evidence type="ECO:0000259" key="14">
    <source>
        <dbReference type="Pfam" id="PF07715"/>
    </source>
</evidence>
<feature type="domain" description="TonB-dependent receptor plug" evidence="14">
    <location>
        <begin position="45"/>
        <end position="151"/>
    </location>
</feature>
<evidence type="ECO:0000256" key="11">
    <source>
        <dbReference type="RuleBase" id="RU003357"/>
    </source>
</evidence>
<dbReference type="Pfam" id="PF00593">
    <property type="entry name" value="TonB_dep_Rec_b-barrel"/>
    <property type="match status" value="1"/>
</dbReference>
<gene>
    <name evidence="15" type="ORF">EOE18_00065</name>
</gene>